<comment type="caution">
    <text evidence="1">The sequence shown here is derived from an EMBL/GenBank/DDBJ whole genome shotgun (WGS) entry which is preliminary data.</text>
</comment>
<protein>
    <submittedName>
        <fullName evidence="1">Uncharacterized protein</fullName>
    </submittedName>
</protein>
<keyword evidence="2" id="KW-1185">Reference proteome</keyword>
<organism evidence="1 2">
    <name type="scientific">Populus alba</name>
    <name type="common">White poplar</name>
    <dbReference type="NCBI Taxonomy" id="43335"/>
    <lineage>
        <taxon>Eukaryota</taxon>
        <taxon>Viridiplantae</taxon>
        <taxon>Streptophyta</taxon>
        <taxon>Embryophyta</taxon>
        <taxon>Tracheophyta</taxon>
        <taxon>Spermatophyta</taxon>
        <taxon>Magnoliopsida</taxon>
        <taxon>eudicotyledons</taxon>
        <taxon>Gunneridae</taxon>
        <taxon>Pentapetalae</taxon>
        <taxon>rosids</taxon>
        <taxon>fabids</taxon>
        <taxon>Malpighiales</taxon>
        <taxon>Salicaceae</taxon>
        <taxon>Saliceae</taxon>
        <taxon>Populus</taxon>
    </lineage>
</organism>
<evidence type="ECO:0000313" key="1">
    <source>
        <dbReference type="EMBL" id="KAL3596982.1"/>
    </source>
</evidence>
<dbReference type="Proteomes" id="UP000309997">
    <property type="component" value="Unassembled WGS sequence"/>
</dbReference>
<accession>A0ACC4CHN5</accession>
<sequence>MYIDIFSSSDGCRRGLEAIDIAQSNRSYHVPKAATRIQSRMKKTRIARVHHVGHKEELKNKNHGLNEEKEPLASLPINAVPSFLMLV</sequence>
<proteinExistence type="predicted"/>
<dbReference type="EMBL" id="RCHU02000004">
    <property type="protein sequence ID" value="KAL3596982.1"/>
    <property type="molecule type" value="Genomic_DNA"/>
</dbReference>
<reference evidence="1 2" key="1">
    <citation type="journal article" date="2024" name="Plant Biotechnol. J.">
        <title>Genome and CRISPR/Cas9 system of a widespread forest tree (Populus alba) in the world.</title>
        <authorList>
            <person name="Liu Y.J."/>
            <person name="Jiang P.F."/>
            <person name="Han X.M."/>
            <person name="Li X.Y."/>
            <person name="Wang H.M."/>
            <person name="Wang Y.J."/>
            <person name="Wang X.X."/>
            <person name="Zeng Q.Y."/>
        </authorList>
    </citation>
    <scope>NUCLEOTIDE SEQUENCE [LARGE SCALE GENOMIC DNA]</scope>
    <source>
        <strain evidence="2">cv. PAL-ZL1</strain>
    </source>
</reference>
<evidence type="ECO:0000313" key="2">
    <source>
        <dbReference type="Proteomes" id="UP000309997"/>
    </source>
</evidence>
<gene>
    <name evidence="1" type="ORF">D5086_008619</name>
</gene>
<name>A0ACC4CHN5_POPAL</name>